<gene>
    <name evidence="2" type="ORF">CP980_27840</name>
</gene>
<protein>
    <submittedName>
        <fullName evidence="2">Uncharacterized protein</fullName>
    </submittedName>
</protein>
<dbReference type="EMBL" id="CP023692">
    <property type="protein sequence ID" value="QEV48388.1"/>
    <property type="molecule type" value="Genomic_DNA"/>
</dbReference>
<evidence type="ECO:0000313" key="3">
    <source>
        <dbReference type="Proteomes" id="UP000325563"/>
    </source>
</evidence>
<reference evidence="2 3" key="1">
    <citation type="submission" date="2017-09" db="EMBL/GenBank/DDBJ databases">
        <authorList>
            <person name="Lee N."/>
            <person name="Cho B.-K."/>
        </authorList>
    </citation>
    <scope>NUCLEOTIDE SEQUENCE [LARGE SCALE GENOMIC DNA]</scope>
    <source>
        <strain evidence="2 3">ATCC 27476</strain>
    </source>
</reference>
<feature type="region of interest" description="Disordered" evidence="1">
    <location>
        <begin position="1"/>
        <end position="40"/>
    </location>
</feature>
<dbReference type="KEGG" id="svn:CP980_27840"/>
<evidence type="ECO:0000256" key="1">
    <source>
        <dbReference type="SAM" id="MobiDB-lite"/>
    </source>
</evidence>
<proteinExistence type="predicted"/>
<sequence length="84" mass="9472">MTTLESPGTRTGRRRRPVPPGYEESVPRHEESVQQRQPDPPIYHALLTRWAADGRTLPGRRDPEWSRVATSPIWPTGPLYGGGQ</sequence>
<organism evidence="2 3">
    <name type="scientific">Streptomyces vinaceus</name>
    <dbReference type="NCBI Taxonomy" id="1960"/>
    <lineage>
        <taxon>Bacteria</taxon>
        <taxon>Bacillati</taxon>
        <taxon>Actinomycetota</taxon>
        <taxon>Actinomycetes</taxon>
        <taxon>Kitasatosporales</taxon>
        <taxon>Streptomycetaceae</taxon>
        <taxon>Streptomyces</taxon>
    </lineage>
</organism>
<dbReference type="Proteomes" id="UP000325563">
    <property type="component" value="Chromosome"/>
</dbReference>
<evidence type="ECO:0000313" key="2">
    <source>
        <dbReference type="EMBL" id="QEV48388.1"/>
    </source>
</evidence>
<dbReference type="AlphaFoldDB" id="A0A5J6JLL4"/>
<feature type="region of interest" description="Disordered" evidence="1">
    <location>
        <begin position="54"/>
        <end position="84"/>
    </location>
</feature>
<keyword evidence="3" id="KW-1185">Reference proteome</keyword>
<accession>A0A5J6JLL4</accession>
<name>A0A5J6JLL4_STRVI</name>